<evidence type="ECO:0008006" key="3">
    <source>
        <dbReference type="Google" id="ProtNLM"/>
    </source>
</evidence>
<accession>A0ABQ0K1W9</accession>
<dbReference type="Proteomes" id="UP000032309">
    <property type="component" value="Unassembled WGS sequence"/>
</dbReference>
<dbReference type="EMBL" id="BAFN01000001">
    <property type="protein sequence ID" value="GAN35049.1"/>
    <property type="molecule type" value="Genomic_DNA"/>
</dbReference>
<evidence type="ECO:0000313" key="1">
    <source>
        <dbReference type="EMBL" id="GAN35049.1"/>
    </source>
</evidence>
<keyword evidence="2" id="KW-1185">Reference proteome</keyword>
<dbReference type="RefSeq" id="WP_052564999.1">
    <property type="nucleotide sequence ID" value="NZ_BAFN01000001.1"/>
</dbReference>
<name>A0ABQ0K1W9_9BACT</name>
<dbReference type="Pfam" id="PF13620">
    <property type="entry name" value="CarboxypepD_reg"/>
    <property type="match status" value="1"/>
</dbReference>
<organism evidence="1 2">
    <name type="scientific">Candidatus Brocadia sinica JPN1</name>
    <dbReference type="NCBI Taxonomy" id="1197129"/>
    <lineage>
        <taxon>Bacteria</taxon>
        <taxon>Pseudomonadati</taxon>
        <taxon>Planctomycetota</taxon>
        <taxon>Candidatus Brocadiia</taxon>
        <taxon>Candidatus Brocadiales</taxon>
        <taxon>Candidatus Brocadiaceae</taxon>
        <taxon>Candidatus Brocadia</taxon>
    </lineage>
</organism>
<gene>
    <name evidence="1" type="ORF">BROSI_A3595</name>
</gene>
<proteinExistence type="predicted"/>
<evidence type="ECO:0000313" key="2">
    <source>
        <dbReference type="Proteomes" id="UP000032309"/>
    </source>
</evidence>
<sequence length="244" mass="25886">MCDFSVQRLLKYVVCFFVAAVFLITGAQVSFAGGRDEDAVSHNAGKDCLTSGCHASGGWKRFSLGGTIYTDSDGTDARAGAHINVMDANGIIVTLTSDQLGNFYSAQSMTAPFLISVSYRGRMVKMPGAASGGGCNADGCHVVGLAGRVSISTKDLDLAGTVTGADYKSSTDGTVLANAKVSLSRKGRIKYRTTTDSAGAFTLKSVKANEYTLKVTRKGYKTYKQSYEMKQKDVASLEVMLNKK</sequence>
<dbReference type="Gene3D" id="2.60.40.1120">
    <property type="entry name" value="Carboxypeptidase-like, regulatory domain"/>
    <property type="match status" value="1"/>
</dbReference>
<dbReference type="SUPFAM" id="SSF49478">
    <property type="entry name" value="Cna protein B-type domain"/>
    <property type="match status" value="1"/>
</dbReference>
<protein>
    <recommendedName>
        <fullName evidence="3">Carboxypeptidase regulatory-like domain-containing protein</fullName>
    </recommendedName>
</protein>
<reference evidence="2" key="1">
    <citation type="journal article" date="2015" name="Genome Announc.">
        <title>Draft Genome Sequence of an Anaerobic Ammonium-Oxidizing Bacterium, "Candidatus Brocadia sinica".</title>
        <authorList>
            <person name="Oshiki M."/>
            <person name="Shinyako-Hata K."/>
            <person name="Satoh H."/>
            <person name="Okabe S."/>
        </authorList>
    </citation>
    <scope>NUCLEOTIDE SEQUENCE [LARGE SCALE GENOMIC DNA]</scope>
    <source>
        <strain evidence="2">JPN1</strain>
    </source>
</reference>
<comment type="caution">
    <text evidence="1">The sequence shown here is derived from an EMBL/GenBank/DDBJ whole genome shotgun (WGS) entry which is preliminary data.</text>
</comment>